<comment type="similarity">
    <text evidence="1">Belongs to the copper/topaquinone oxidase family.</text>
</comment>
<dbReference type="PhylomeDB" id="A0A068TSV9"/>
<evidence type="ECO:0000259" key="2">
    <source>
        <dbReference type="Pfam" id="PF01179"/>
    </source>
</evidence>
<dbReference type="GO" id="GO:0048038">
    <property type="term" value="F:quinone binding"/>
    <property type="evidence" value="ECO:0007669"/>
    <property type="project" value="InterPro"/>
</dbReference>
<name>A0A068TSV9_COFCA</name>
<keyword evidence="1" id="KW-0479">Metal-binding</keyword>
<reference evidence="4" key="1">
    <citation type="journal article" date="2014" name="Science">
        <title>The coffee genome provides insight into the convergent evolution of caffeine biosynthesis.</title>
        <authorList>
            <person name="Denoeud F."/>
            <person name="Carretero-Paulet L."/>
            <person name="Dereeper A."/>
            <person name="Droc G."/>
            <person name="Guyot R."/>
            <person name="Pietrella M."/>
            <person name="Zheng C."/>
            <person name="Alberti A."/>
            <person name="Anthony F."/>
            <person name="Aprea G."/>
            <person name="Aury J.M."/>
            <person name="Bento P."/>
            <person name="Bernard M."/>
            <person name="Bocs S."/>
            <person name="Campa C."/>
            <person name="Cenci A."/>
            <person name="Combes M.C."/>
            <person name="Crouzillat D."/>
            <person name="Da Silva C."/>
            <person name="Daddiego L."/>
            <person name="De Bellis F."/>
            <person name="Dussert S."/>
            <person name="Garsmeur O."/>
            <person name="Gayraud T."/>
            <person name="Guignon V."/>
            <person name="Jahn K."/>
            <person name="Jamilloux V."/>
            <person name="Joet T."/>
            <person name="Labadie K."/>
            <person name="Lan T."/>
            <person name="Leclercq J."/>
            <person name="Lepelley M."/>
            <person name="Leroy T."/>
            <person name="Li L.T."/>
            <person name="Librado P."/>
            <person name="Lopez L."/>
            <person name="Munoz A."/>
            <person name="Noel B."/>
            <person name="Pallavicini A."/>
            <person name="Perrotta G."/>
            <person name="Poncet V."/>
            <person name="Pot D."/>
            <person name="Priyono X."/>
            <person name="Rigoreau M."/>
            <person name="Rouard M."/>
            <person name="Rozas J."/>
            <person name="Tranchant-Dubreuil C."/>
            <person name="VanBuren R."/>
            <person name="Zhang Q."/>
            <person name="Andrade A.C."/>
            <person name="Argout X."/>
            <person name="Bertrand B."/>
            <person name="de Kochko A."/>
            <person name="Graziosi G."/>
            <person name="Henry R.J."/>
            <person name="Jayarama X."/>
            <person name="Ming R."/>
            <person name="Nagai C."/>
            <person name="Rounsley S."/>
            <person name="Sankoff D."/>
            <person name="Giuliano G."/>
            <person name="Albert V.A."/>
            <person name="Wincker P."/>
            <person name="Lashermes P."/>
        </authorList>
    </citation>
    <scope>NUCLEOTIDE SEQUENCE [LARGE SCALE GENOMIC DNA]</scope>
    <source>
        <strain evidence="4">cv. DH200-94</strain>
    </source>
</reference>
<dbReference type="InterPro" id="IPR036460">
    <property type="entry name" value="Cu_amine_oxidase_C_sf"/>
</dbReference>
<dbReference type="PANTHER" id="PTHR10638">
    <property type="entry name" value="COPPER AMINE OXIDASE"/>
    <property type="match status" value="1"/>
</dbReference>
<evidence type="ECO:0000313" key="4">
    <source>
        <dbReference type="Proteomes" id="UP000295252"/>
    </source>
</evidence>
<dbReference type="SUPFAM" id="SSF49998">
    <property type="entry name" value="Amine oxidase catalytic domain"/>
    <property type="match status" value="1"/>
</dbReference>
<organism evidence="3 4">
    <name type="scientific">Coffea canephora</name>
    <name type="common">Robusta coffee</name>
    <dbReference type="NCBI Taxonomy" id="49390"/>
    <lineage>
        <taxon>Eukaryota</taxon>
        <taxon>Viridiplantae</taxon>
        <taxon>Streptophyta</taxon>
        <taxon>Embryophyta</taxon>
        <taxon>Tracheophyta</taxon>
        <taxon>Spermatophyta</taxon>
        <taxon>Magnoliopsida</taxon>
        <taxon>eudicotyledons</taxon>
        <taxon>Gunneridae</taxon>
        <taxon>Pentapetalae</taxon>
        <taxon>asterids</taxon>
        <taxon>lamiids</taxon>
        <taxon>Gentianales</taxon>
        <taxon>Rubiaceae</taxon>
        <taxon>Ixoroideae</taxon>
        <taxon>Gardenieae complex</taxon>
        <taxon>Bertiereae - Coffeeae clade</taxon>
        <taxon>Coffeeae</taxon>
        <taxon>Coffea</taxon>
    </lineage>
</organism>
<dbReference type="EMBL" id="HG739087">
    <property type="protein sequence ID" value="CDO99044.1"/>
    <property type="molecule type" value="Genomic_DNA"/>
</dbReference>
<dbReference type="GO" id="GO:0005507">
    <property type="term" value="F:copper ion binding"/>
    <property type="evidence" value="ECO:0007669"/>
    <property type="project" value="InterPro"/>
</dbReference>
<proteinExistence type="inferred from homology"/>
<keyword evidence="4" id="KW-1185">Reference proteome</keyword>
<keyword evidence="1" id="KW-0801">TPQ</keyword>
<dbReference type="InterPro" id="IPR015798">
    <property type="entry name" value="Cu_amine_oxidase_C"/>
</dbReference>
<dbReference type="Proteomes" id="UP000295252">
    <property type="component" value="Chromosome V"/>
</dbReference>
<evidence type="ECO:0000313" key="3">
    <source>
        <dbReference type="EMBL" id="CDO99044.1"/>
    </source>
</evidence>
<dbReference type="STRING" id="49390.A0A068TSV9"/>
<comment type="PTM">
    <text evidence="1">Topaquinone (TPQ) is generated by copper-dependent autoxidation of a specific tyrosyl residue.</text>
</comment>
<evidence type="ECO:0000256" key="1">
    <source>
        <dbReference type="RuleBase" id="RU000672"/>
    </source>
</evidence>
<gene>
    <name evidence="3" type="ORF">GSCOC_T00026058001</name>
</gene>
<dbReference type="GO" id="GO:0008131">
    <property type="term" value="F:primary methylamine oxidase activity"/>
    <property type="evidence" value="ECO:0007669"/>
    <property type="project" value="InterPro"/>
</dbReference>
<dbReference type="InParanoid" id="A0A068TSV9"/>
<dbReference type="EC" id="1.4.3.-" evidence="1"/>
<dbReference type="GO" id="GO:0009308">
    <property type="term" value="P:amine metabolic process"/>
    <property type="evidence" value="ECO:0007669"/>
    <property type="project" value="UniProtKB-UniRule"/>
</dbReference>
<dbReference type="OrthoDB" id="5379943at2759"/>
<dbReference type="PANTHER" id="PTHR10638:SF71">
    <property type="entry name" value="AMINE OXIDASE"/>
    <property type="match status" value="1"/>
</dbReference>
<comment type="cofactor">
    <cofactor evidence="1">
        <name>Cu cation</name>
        <dbReference type="ChEBI" id="CHEBI:23378"/>
    </cofactor>
    <text evidence="1">Contains 1 topaquinone per subunit.</text>
</comment>
<sequence length="122" mass="14219">MLLLLNLQLAVGPFQLLNKYKFGHDYPSIRTGLAKYDVRVTPYNKSERWAGGTFVDQSRGDDNLAVRSLRQNREMKNKDIVLWHILGLHHVPIQEDFPIMPTINCGFELRSANFFDIIRYLK</sequence>
<dbReference type="Gramene" id="CDO99044">
    <property type="protein sequence ID" value="CDO99044"/>
    <property type="gene ID" value="GSCOC_T00026058001"/>
</dbReference>
<feature type="domain" description="Copper amine oxidase catalytic" evidence="2">
    <location>
        <begin position="26"/>
        <end position="116"/>
    </location>
</feature>
<dbReference type="Pfam" id="PF01179">
    <property type="entry name" value="Cu_amine_oxid"/>
    <property type="match status" value="1"/>
</dbReference>
<protein>
    <recommendedName>
        <fullName evidence="1">Amine oxidase</fullName>
        <ecNumber evidence="1">1.4.3.-</ecNumber>
    </recommendedName>
</protein>
<accession>A0A068TSV9</accession>
<keyword evidence="1" id="KW-0560">Oxidoreductase</keyword>
<keyword evidence="1" id="KW-0186">Copper</keyword>
<dbReference type="InterPro" id="IPR000269">
    <property type="entry name" value="Cu_amine_oxidase"/>
</dbReference>
<dbReference type="AlphaFoldDB" id="A0A068TSV9"/>
<dbReference type="OMA" id="TINCGFE"/>
<dbReference type="Gene3D" id="2.70.98.20">
    <property type="entry name" value="Copper amine oxidase, catalytic domain"/>
    <property type="match status" value="1"/>
</dbReference>